<dbReference type="RefSeq" id="WP_260349630.1">
    <property type="nucleotide sequence ID" value="NZ_NTHN02000031.1"/>
</dbReference>
<accession>A0ABT2KNV3</accession>
<keyword evidence="1" id="KW-0732">Signal</keyword>
<feature type="signal peptide" evidence="1">
    <location>
        <begin position="1"/>
        <end position="26"/>
    </location>
</feature>
<comment type="caution">
    <text evidence="2">The sequence shown here is derived from an EMBL/GenBank/DDBJ whole genome shotgun (WGS) entry which is preliminary data.</text>
</comment>
<evidence type="ECO:0000313" key="3">
    <source>
        <dbReference type="Proteomes" id="UP000217448"/>
    </source>
</evidence>
<keyword evidence="3" id="KW-1185">Reference proteome</keyword>
<name>A0ABT2KNV3_9RHOB</name>
<reference evidence="3" key="1">
    <citation type="submission" date="2023-07" db="EMBL/GenBank/DDBJ databases">
        <title>Yangia mangrovi SAOS 153D genome.</title>
        <authorList>
            <person name="Verma A."/>
            <person name="Pal Y."/>
            <person name="Sundharam S."/>
            <person name="Bisht B."/>
            <person name="Srinivasan K."/>
        </authorList>
    </citation>
    <scope>NUCLEOTIDE SEQUENCE [LARGE SCALE GENOMIC DNA]</scope>
    <source>
        <strain evidence="3">SAOS 153D</strain>
    </source>
</reference>
<dbReference type="EMBL" id="NTHN02000031">
    <property type="protein sequence ID" value="MCT4371786.1"/>
    <property type="molecule type" value="Genomic_DNA"/>
</dbReference>
<organism evidence="2 3">
    <name type="scientific">Alloyangia mangrovi</name>
    <dbReference type="NCBI Taxonomy" id="1779329"/>
    <lineage>
        <taxon>Bacteria</taxon>
        <taxon>Pseudomonadati</taxon>
        <taxon>Pseudomonadota</taxon>
        <taxon>Alphaproteobacteria</taxon>
        <taxon>Rhodobacterales</taxon>
        <taxon>Roseobacteraceae</taxon>
        <taxon>Alloyangia</taxon>
    </lineage>
</organism>
<feature type="chain" id="PRO_5045916747" evidence="1">
    <location>
        <begin position="27"/>
        <end position="140"/>
    </location>
</feature>
<gene>
    <name evidence="2" type="ORF">CLG85_016255</name>
</gene>
<protein>
    <submittedName>
        <fullName evidence="2">Uncharacterized protein</fullName>
    </submittedName>
</protein>
<evidence type="ECO:0000313" key="2">
    <source>
        <dbReference type="EMBL" id="MCT4371786.1"/>
    </source>
</evidence>
<proteinExistence type="predicted"/>
<evidence type="ECO:0000256" key="1">
    <source>
        <dbReference type="SAM" id="SignalP"/>
    </source>
</evidence>
<dbReference type="Proteomes" id="UP000217448">
    <property type="component" value="Unassembled WGS sequence"/>
</dbReference>
<sequence length="140" mass="14051">MADLRDLMTGAALGGALSLAALPAAAEGARTSLECDHVTACSEAGTCAAANGRVSFVLAPVDTDATGAGAYELSVDGGASMPAQAMSFAGPFLWAPALGARETLTFTSETSALWLRQTIESGTGAPPSADIDFLTCRILP</sequence>